<protein>
    <submittedName>
        <fullName evidence="1">Short chain dehydrogenase/reductase family oxidoreductase</fullName>
    </submittedName>
</protein>
<dbReference type="EMBL" id="LR882967">
    <property type="protein sequence ID" value="CAD5979377.1"/>
    <property type="molecule type" value="Genomic_DNA"/>
</dbReference>
<keyword evidence="2" id="KW-1185">Reference proteome</keyword>
<dbReference type="Proteomes" id="UP001153719">
    <property type="component" value="Chromosome"/>
</dbReference>
<proteinExistence type="predicted"/>
<name>A0A9W4CRW7_9CYAN</name>
<dbReference type="KEGG" id="ppsu:NO713_04517"/>
<evidence type="ECO:0000313" key="2">
    <source>
        <dbReference type="Proteomes" id="UP001153719"/>
    </source>
</evidence>
<sequence>MEWTSLGEAEGMDLSAKDLEITLNVLQHLADHPTRMNSQERLRSLIIKIYKQHKKQQKQRNQQLKASQQKPLIKTIDGMARIYDPIVQGIQNPSEPLFGHFLKNYVPSPW</sequence>
<dbReference type="AlphaFoldDB" id="A0A9W4CRW7"/>
<accession>A0A9W4CRW7</accession>
<evidence type="ECO:0000313" key="1">
    <source>
        <dbReference type="EMBL" id="CAD5979377.1"/>
    </source>
</evidence>
<gene>
    <name evidence="1" type="ORF">NO713_04517</name>
</gene>
<organism evidence="1 2">
    <name type="scientific">Planktothrix pseudagardhii</name>
    <dbReference type="NCBI Taxonomy" id="132604"/>
    <lineage>
        <taxon>Bacteria</taxon>
        <taxon>Bacillati</taxon>
        <taxon>Cyanobacteriota</taxon>
        <taxon>Cyanophyceae</taxon>
        <taxon>Oscillatoriophycideae</taxon>
        <taxon>Oscillatoriales</taxon>
        <taxon>Microcoleaceae</taxon>
        <taxon>Planktothrix</taxon>
    </lineage>
</organism>
<dbReference type="RefSeq" id="WP_254174676.1">
    <property type="nucleotide sequence ID" value="NZ_LR882967.1"/>
</dbReference>
<reference evidence="1" key="1">
    <citation type="submission" date="2020-09" db="EMBL/GenBank/DDBJ databases">
        <authorList>
            <person name="Blom J."/>
        </authorList>
    </citation>
    <scope>NUCLEOTIDE SEQUENCE</scope>
    <source>
        <strain evidence="1">No.713</strain>
    </source>
</reference>